<name>A0A369UJM7_9GAMM</name>
<organism evidence="1 2">
    <name type="scientific">Dyella tabacisoli</name>
    <dbReference type="NCBI Taxonomy" id="2282381"/>
    <lineage>
        <taxon>Bacteria</taxon>
        <taxon>Pseudomonadati</taxon>
        <taxon>Pseudomonadota</taxon>
        <taxon>Gammaproteobacteria</taxon>
        <taxon>Lysobacterales</taxon>
        <taxon>Rhodanobacteraceae</taxon>
        <taxon>Dyella</taxon>
    </lineage>
</organism>
<evidence type="ECO:0000313" key="2">
    <source>
        <dbReference type="Proteomes" id="UP000253782"/>
    </source>
</evidence>
<proteinExistence type="predicted"/>
<dbReference type="AlphaFoldDB" id="A0A369UJM7"/>
<keyword evidence="2" id="KW-1185">Reference proteome</keyword>
<dbReference type="Proteomes" id="UP000253782">
    <property type="component" value="Unassembled WGS sequence"/>
</dbReference>
<dbReference type="RefSeq" id="WP_114847308.1">
    <property type="nucleotide sequence ID" value="NZ_JBHSPE010000005.1"/>
</dbReference>
<reference evidence="1 2" key="1">
    <citation type="submission" date="2018-07" db="EMBL/GenBank/DDBJ databases">
        <title>Dyella tabacisoli L4-6T, whole genome shotgun sequence.</title>
        <authorList>
            <person name="Zhou X.-K."/>
            <person name="Li W.-J."/>
            <person name="Duan Y.-Q."/>
        </authorList>
    </citation>
    <scope>NUCLEOTIDE SEQUENCE [LARGE SCALE GENOMIC DNA]</scope>
    <source>
        <strain evidence="1 2">L4-6</strain>
    </source>
</reference>
<protein>
    <submittedName>
        <fullName evidence="1">Uncharacterized protein</fullName>
    </submittedName>
</protein>
<dbReference type="EMBL" id="QQAH01000023">
    <property type="protein sequence ID" value="RDD79928.1"/>
    <property type="molecule type" value="Genomic_DNA"/>
</dbReference>
<comment type="caution">
    <text evidence="1">The sequence shown here is derived from an EMBL/GenBank/DDBJ whole genome shotgun (WGS) entry which is preliminary data.</text>
</comment>
<gene>
    <name evidence="1" type="ORF">DVJ77_20035</name>
</gene>
<dbReference type="OrthoDB" id="1680380at2"/>
<evidence type="ECO:0000313" key="1">
    <source>
        <dbReference type="EMBL" id="RDD79928.1"/>
    </source>
</evidence>
<accession>A0A369UJM7</accession>
<sequence>MHTFSSKQYTPAEDLLIRIVDRDEVLTLDYQEATRRHQRSLWWGTAVGYRAMQVAAIALSEDSLWRRDNLVVVSGHPGPGVLDSLNYVTLCADRGTLTVMQNDHCTNRCNSEMKFEWWVSDGDRTAHVMLDENFVPPEFYALIDRRVYSETRDDDDKLFELYKVNLSSRIWVAPLDKSFSVELLPPMARGELPAGHAWVKEPA</sequence>